<sequence>MINLFTPGLQKAGLFSENVNRYHLQLGYYDLLSKNSELYNPRFAVSNDAVVMKLTSPDDNQLQITLLMNLIKTTPQGVVYSYKSVSSPDKNSDLLIANTLGYLEHQNIRFNTLRYPEGKVTVTSSGLIITHN</sequence>
<name>A0A014M1Q6_9GAMM</name>
<dbReference type="OrthoDB" id="6518708at2"/>
<accession>A0A014M1Q6</accession>
<dbReference type="RefSeq" id="WP_034937007.1">
    <property type="nucleotide sequence ID" value="NZ_JFHN01000045.1"/>
</dbReference>
<evidence type="ECO:0000313" key="2">
    <source>
        <dbReference type="Proteomes" id="UP000019918"/>
    </source>
</evidence>
<proteinExistence type="predicted"/>
<dbReference type="STRING" id="69222.BG55_10455"/>
<comment type="caution">
    <text evidence="1">The sequence shown here is derived from an EMBL/GenBank/DDBJ whole genome shotgun (WGS) entry which is preliminary data.</text>
</comment>
<gene>
    <name evidence="1" type="ORF">BG55_10455</name>
</gene>
<dbReference type="PATRIC" id="fig|69222.5.peg.2161"/>
<protein>
    <submittedName>
        <fullName evidence="1">Uncharacterized protein</fullName>
    </submittedName>
</protein>
<dbReference type="EMBL" id="JFHN01000045">
    <property type="protein sequence ID" value="EXU75736.1"/>
    <property type="molecule type" value="Genomic_DNA"/>
</dbReference>
<dbReference type="AlphaFoldDB" id="A0A014M1Q6"/>
<reference evidence="1 2" key="1">
    <citation type="submission" date="2014-02" db="EMBL/GenBank/DDBJ databases">
        <title>Draft genome of Erwinia mallotivora strain BT-MARDI, a papaya dieback pathogen.</title>
        <authorList>
            <person name="Redzuan R."/>
            <person name="Abu Bakar N."/>
            <person name="Badrun R."/>
            <person name="Mohd Raih M.F."/>
            <person name="Rozano L."/>
            <person name="Mat Amin N."/>
        </authorList>
    </citation>
    <scope>NUCLEOTIDE SEQUENCE [LARGE SCALE GENOMIC DNA]</scope>
    <source>
        <strain evidence="1 2">BT-MARDI</strain>
    </source>
</reference>
<organism evidence="1 2">
    <name type="scientific">Erwinia mallotivora</name>
    <dbReference type="NCBI Taxonomy" id="69222"/>
    <lineage>
        <taxon>Bacteria</taxon>
        <taxon>Pseudomonadati</taxon>
        <taxon>Pseudomonadota</taxon>
        <taxon>Gammaproteobacteria</taxon>
        <taxon>Enterobacterales</taxon>
        <taxon>Erwiniaceae</taxon>
        <taxon>Erwinia</taxon>
    </lineage>
</organism>
<keyword evidence="2" id="KW-1185">Reference proteome</keyword>
<dbReference type="Proteomes" id="UP000019918">
    <property type="component" value="Unassembled WGS sequence"/>
</dbReference>
<evidence type="ECO:0000313" key="1">
    <source>
        <dbReference type="EMBL" id="EXU75736.1"/>
    </source>
</evidence>